<dbReference type="EMBL" id="MN739935">
    <property type="protein sequence ID" value="QHT78692.1"/>
    <property type="molecule type" value="Genomic_DNA"/>
</dbReference>
<name>A0A6C0HDI8_9ZZZZ</name>
<evidence type="ECO:0000313" key="2">
    <source>
        <dbReference type="EMBL" id="QHT78692.1"/>
    </source>
</evidence>
<protein>
    <recommendedName>
        <fullName evidence="1">Bacteriophage T5 Orf172 DNA-binding domain-containing protein</fullName>
    </recommendedName>
</protein>
<dbReference type="Pfam" id="PF10544">
    <property type="entry name" value="T5orf172"/>
    <property type="match status" value="1"/>
</dbReference>
<evidence type="ECO:0000259" key="1">
    <source>
        <dbReference type="SMART" id="SM00974"/>
    </source>
</evidence>
<proteinExistence type="predicted"/>
<sequence>MSFNVPGYLYIMFNDCYEYYGQHFYKLGRSHDPKQRMNSYRTPFIDSSKYLYVSEKKFDNSIAAEHILFCILQKFRVHPKREFFNHDLDKIIEVIQIIESMSSEDILKLYKNLKNTVFTSFYIKQFFNEIPSITENLYGEWDQFFDKFKFRPKHPEDYYRFGYREDKNELKQKEFEAKIDLLKI</sequence>
<reference evidence="2" key="1">
    <citation type="journal article" date="2020" name="Nature">
        <title>Giant virus diversity and host interactions through global metagenomics.</title>
        <authorList>
            <person name="Schulz F."/>
            <person name="Roux S."/>
            <person name="Paez-Espino D."/>
            <person name="Jungbluth S."/>
            <person name="Walsh D.A."/>
            <person name="Denef V.J."/>
            <person name="McMahon K.D."/>
            <person name="Konstantinidis K.T."/>
            <person name="Eloe-Fadrosh E.A."/>
            <person name="Kyrpides N.C."/>
            <person name="Woyke T."/>
        </authorList>
    </citation>
    <scope>NUCLEOTIDE SEQUENCE</scope>
    <source>
        <strain evidence="2">GVMAG-M-3300023179-92</strain>
    </source>
</reference>
<dbReference type="AlphaFoldDB" id="A0A6C0HDI8"/>
<dbReference type="SMART" id="SM00974">
    <property type="entry name" value="T5orf172"/>
    <property type="match status" value="1"/>
</dbReference>
<organism evidence="2">
    <name type="scientific">viral metagenome</name>
    <dbReference type="NCBI Taxonomy" id="1070528"/>
    <lineage>
        <taxon>unclassified sequences</taxon>
        <taxon>metagenomes</taxon>
        <taxon>organismal metagenomes</taxon>
    </lineage>
</organism>
<accession>A0A6C0HDI8</accession>
<dbReference type="InterPro" id="IPR018306">
    <property type="entry name" value="Phage_T5_Orf172_DNA-bd"/>
</dbReference>
<feature type="domain" description="Bacteriophage T5 Orf172 DNA-binding" evidence="1">
    <location>
        <begin position="19"/>
        <end position="98"/>
    </location>
</feature>